<reference evidence="1" key="1">
    <citation type="submission" date="2022-11" db="EMBL/GenBank/DDBJ databases">
        <title>Genome Sequence of Cubamyces cubensis.</title>
        <authorList>
            <person name="Buettner E."/>
        </authorList>
    </citation>
    <scope>NUCLEOTIDE SEQUENCE</scope>
    <source>
        <strain evidence="1">MPL-01</strain>
    </source>
</reference>
<evidence type="ECO:0000313" key="2">
    <source>
        <dbReference type="Proteomes" id="UP001215151"/>
    </source>
</evidence>
<dbReference type="AlphaFoldDB" id="A0AAD7X8X0"/>
<comment type="caution">
    <text evidence="1">The sequence shown here is derived from an EMBL/GenBank/DDBJ whole genome shotgun (WGS) entry which is preliminary data.</text>
</comment>
<keyword evidence="2" id="KW-1185">Reference proteome</keyword>
<proteinExistence type="predicted"/>
<organism evidence="1 2">
    <name type="scientific">Trametes cubensis</name>
    <dbReference type="NCBI Taxonomy" id="1111947"/>
    <lineage>
        <taxon>Eukaryota</taxon>
        <taxon>Fungi</taxon>
        <taxon>Dikarya</taxon>
        <taxon>Basidiomycota</taxon>
        <taxon>Agaricomycotina</taxon>
        <taxon>Agaricomycetes</taxon>
        <taxon>Polyporales</taxon>
        <taxon>Polyporaceae</taxon>
        <taxon>Trametes</taxon>
    </lineage>
</organism>
<name>A0AAD7X8X0_9APHY</name>
<sequence>MEGPVPHLDFDFVVPSRYQLEPSNRPPLHQNATERALTPLDLTSSTSTLSVMGPLPILNTSSEKLHLTSLNLDVLDHIMTLLSDEALVALRATCLFFADAAVRPLSRRSYRGFRTHKSLASFIRFLRLETTHSRAQLIRELHFPEELRYDTREADFISLFRGVLRIVEACQQLRCLHIDLELTSVSDLFQDLSWSIATMPNLRDLRIKPPYPAVNEGPAGLFRPRLRRLTLPIHYPIGNFPPGLLPATLEELDLSAATSTWTLPPKPSFPSVRRLRIPYADNPLLLLMGELLQAFPGLRHLSITGELVETERLGTSSSRLLYSISNARAELERYWNANPTSWPKNLVSITVDDPSYLYALAVPIKVRHCLIQTHTNTYCNYVTTTPILPAIFDDVQPSSAQCHFVLDNRDTYISRDDFRFLSTAKSLVRCLVIFDYRNNNTDHEAAVDAILSGLSNASSLKELRLIDPCGRALIDKSGLDRGTVRDTIWTYCQKAGHSLAQRFAEASPALERICINTNLWSPFLSQAWRVIRSSEGLSLQEIPQKEALHIFETSFGPT</sequence>
<evidence type="ECO:0008006" key="3">
    <source>
        <dbReference type="Google" id="ProtNLM"/>
    </source>
</evidence>
<accession>A0AAD7X8X0</accession>
<dbReference type="EMBL" id="JAPEVG010000409">
    <property type="protein sequence ID" value="KAJ8463205.1"/>
    <property type="molecule type" value="Genomic_DNA"/>
</dbReference>
<dbReference type="SUPFAM" id="SSF52047">
    <property type="entry name" value="RNI-like"/>
    <property type="match status" value="1"/>
</dbReference>
<protein>
    <recommendedName>
        <fullName evidence="3">F-box domain-containing protein</fullName>
    </recommendedName>
</protein>
<dbReference type="Proteomes" id="UP001215151">
    <property type="component" value="Unassembled WGS sequence"/>
</dbReference>
<evidence type="ECO:0000313" key="1">
    <source>
        <dbReference type="EMBL" id="KAJ8463205.1"/>
    </source>
</evidence>
<gene>
    <name evidence="1" type="ORF">ONZ51_g10406</name>
</gene>